<comment type="caution">
    <text evidence="2">The sequence shown here is derived from an EMBL/GenBank/DDBJ whole genome shotgun (WGS) entry which is preliminary data.</text>
</comment>
<accession>A0A318XI80</accession>
<reference evidence="2 3" key="1">
    <citation type="submission" date="2018-06" db="EMBL/GenBank/DDBJ databases">
        <title>Genomic Encyclopedia of Type Strains, Phase I: the one thousand microbial genomes (KMG-I) project.</title>
        <authorList>
            <person name="Kyrpides N."/>
        </authorList>
    </citation>
    <scope>NUCLEOTIDE SEQUENCE [LARGE SCALE GENOMIC DNA]</scope>
    <source>
        <strain evidence="2 3">DSM 19573</strain>
    </source>
</reference>
<dbReference type="OrthoDB" id="9789229at2"/>
<feature type="transmembrane region" description="Helical" evidence="1">
    <location>
        <begin position="37"/>
        <end position="56"/>
    </location>
</feature>
<keyword evidence="1" id="KW-1133">Transmembrane helix</keyword>
<feature type="transmembrane region" description="Helical" evidence="1">
    <location>
        <begin position="68"/>
        <end position="94"/>
    </location>
</feature>
<feature type="transmembrane region" description="Helical" evidence="1">
    <location>
        <begin position="7"/>
        <end position="25"/>
    </location>
</feature>
<dbReference type="Proteomes" id="UP000248132">
    <property type="component" value="Unassembled WGS sequence"/>
</dbReference>
<evidence type="ECO:0000313" key="3">
    <source>
        <dbReference type="Proteomes" id="UP000248132"/>
    </source>
</evidence>
<name>A0A318XI80_9FIRM</name>
<keyword evidence="1" id="KW-0472">Membrane</keyword>
<feature type="transmembrane region" description="Helical" evidence="1">
    <location>
        <begin position="115"/>
        <end position="136"/>
    </location>
</feature>
<dbReference type="Pfam" id="PF06541">
    <property type="entry name" value="ABC_trans_CmpB"/>
    <property type="match status" value="1"/>
</dbReference>
<dbReference type="RefSeq" id="WP_110462532.1">
    <property type="nucleotide sequence ID" value="NZ_QKMR01000015.1"/>
</dbReference>
<sequence length="242" mass="27419">MNAYLDLLMYFSIYSFLGWVMETVFASLKEKKLVNRGFLSGFFCPIYGFGAILIIQSSKLIGAAVEDYSASLITNILLSIFLVTLLEFITGALLEKIFNCKWWDYSSNAANIKGYICIKYSILWGLLAFLLVQVVHPAVVQVVAVIPSVTKGFMAVLFLSYVIIDTGKSVIDALSLRKVILNYSGLSINKYYQKVIKYKRFFIAFPNLLILNAGLVNHDIRSIINDRMDKIKTELKSRFQQL</sequence>
<protein>
    <submittedName>
        <fullName evidence="2">Putative membrane protein</fullName>
    </submittedName>
</protein>
<organism evidence="2 3">
    <name type="scientific">Ruminiclostridium sufflavum DSM 19573</name>
    <dbReference type="NCBI Taxonomy" id="1121337"/>
    <lineage>
        <taxon>Bacteria</taxon>
        <taxon>Bacillati</taxon>
        <taxon>Bacillota</taxon>
        <taxon>Clostridia</taxon>
        <taxon>Eubacteriales</taxon>
        <taxon>Oscillospiraceae</taxon>
        <taxon>Ruminiclostridium</taxon>
    </lineage>
</organism>
<evidence type="ECO:0000256" key="1">
    <source>
        <dbReference type="SAM" id="Phobius"/>
    </source>
</evidence>
<keyword evidence="1" id="KW-0812">Transmembrane</keyword>
<keyword evidence="3" id="KW-1185">Reference proteome</keyword>
<feature type="transmembrane region" description="Helical" evidence="1">
    <location>
        <begin position="142"/>
        <end position="164"/>
    </location>
</feature>
<dbReference type="AlphaFoldDB" id="A0A318XI80"/>
<proteinExistence type="predicted"/>
<dbReference type="EMBL" id="QKMR01000015">
    <property type="protein sequence ID" value="PYG86895.1"/>
    <property type="molecule type" value="Genomic_DNA"/>
</dbReference>
<dbReference type="InterPro" id="IPR010540">
    <property type="entry name" value="CmpB_TMEM229"/>
</dbReference>
<evidence type="ECO:0000313" key="2">
    <source>
        <dbReference type="EMBL" id="PYG86895.1"/>
    </source>
</evidence>
<gene>
    <name evidence="2" type="ORF">LY28_02515</name>
</gene>